<sequence>MSDDLIIAATKAVRLTQYFTLASLTVYLYDLLLTLDLEINLLWPSKWTLMKVLYLVQRYLPLIDMGIVVMSWQFGEITNLPLCEVLFRGCGWSILVGMTLSEVILMRRTLAVWGNGTKLRITLFLFLFFCLTPVYFLLERFHETLTYHSIPIPGLHCFATGQSHISSLCWAFLTVYDTVLLMLTAIPAFRTYRSGGHQSSLFQVVYRDGVLYYLYLVALSGLNVLWILKLPGGYATLLTSVERVAYSVLTSHVVLHIREQTYQRQVVMNSHNPIHINVEVDFRRSEI</sequence>
<name>A0ACD3ACR0_9AGAR</name>
<evidence type="ECO:0000313" key="1">
    <source>
        <dbReference type="EMBL" id="TFK63372.1"/>
    </source>
</evidence>
<accession>A0ACD3ACR0</accession>
<gene>
    <name evidence="1" type="ORF">BDN72DRAFT_323248</name>
</gene>
<dbReference type="EMBL" id="ML208526">
    <property type="protein sequence ID" value="TFK63372.1"/>
    <property type="molecule type" value="Genomic_DNA"/>
</dbReference>
<dbReference type="Proteomes" id="UP000308600">
    <property type="component" value="Unassembled WGS sequence"/>
</dbReference>
<organism evidence="1 2">
    <name type="scientific">Pluteus cervinus</name>
    <dbReference type="NCBI Taxonomy" id="181527"/>
    <lineage>
        <taxon>Eukaryota</taxon>
        <taxon>Fungi</taxon>
        <taxon>Dikarya</taxon>
        <taxon>Basidiomycota</taxon>
        <taxon>Agaricomycotina</taxon>
        <taxon>Agaricomycetes</taxon>
        <taxon>Agaricomycetidae</taxon>
        <taxon>Agaricales</taxon>
        <taxon>Pluteineae</taxon>
        <taxon>Pluteaceae</taxon>
        <taxon>Pluteus</taxon>
    </lineage>
</organism>
<evidence type="ECO:0000313" key="2">
    <source>
        <dbReference type="Proteomes" id="UP000308600"/>
    </source>
</evidence>
<keyword evidence="2" id="KW-1185">Reference proteome</keyword>
<reference evidence="1 2" key="1">
    <citation type="journal article" date="2019" name="Nat. Ecol. Evol.">
        <title>Megaphylogeny resolves global patterns of mushroom evolution.</title>
        <authorList>
            <person name="Varga T."/>
            <person name="Krizsan K."/>
            <person name="Foldi C."/>
            <person name="Dima B."/>
            <person name="Sanchez-Garcia M."/>
            <person name="Sanchez-Ramirez S."/>
            <person name="Szollosi G.J."/>
            <person name="Szarkandi J.G."/>
            <person name="Papp V."/>
            <person name="Albert L."/>
            <person name="Andreopoulos W."/>
            <person name="Angelini C."/>
            <person name="Antonin V."/>
            <person name="Barry K.W."/>
            <person name="Bougher N.L."/>
            <person name="Buchanan P."/>
            <person name="Buyck B."/>
            <person name="Bense V."/>
            <person name="Catcheside P."/>
            <person name="Chovatia M."/>
            <person name="Cooper J."/>
            <person name="Damon W."/>
            <person name="Desjardin D."/>
            <person name="Finy P."/>
            <person name="Geml J."/>
            <person name="Haridas S."/>
            <person name="Hughes K."/>
            <person name="Justo A."/>
            <person name="Karasinski D."/>
            <person name="Kautmanova I."/>
            <person name="Kiss B."/>
            <person name="Kocsube S."/>
            <person name="Kotiranta H."/>
            <person name="LaButti K.M."/>
            <person name="Lechner B.E."/>
            <person name="Liimatainen K."/>
            <person name="Lipzen A."/>
            <person name="Lukacs Z."/>
            <person name="Mihaltcheva S."/>
            <person name="Morgado L.N."/>
            <person name="Niskanen T."/>
            <person name="Noordeloos M.E."/>
            <person name="Ohm R.A."/>
            <person name="Ortiz-Santana B."/>
            <person name="Ovrebo C."/>
            <person name="Racz N."/>
            <person name="Riley R."/>
            <person name="Savchenko A."/>
            <person name="Shiryaev A."/>
            <person name="Soop K."/>
            <person name="Spirin V."/>
            <person name="Szebenyi C."/>
            <person name="Tomsovsky M."/>
            <person name="Tulloss R.E."/>
            <person name="Uehling J."/>
            <person name="Grigoriev I.V."/>
            <person name="Vagvolgyi C."/>
            <person name="Papp T."/>
            <person name="Martin F.M."/>
            <person name="Miettinen O."/>
            <person name="Hibbett D.S."/>
            <person name="Nagy L.G."/>
        </authorList>
    </citation>
    <scope>NUCLEOTIDE SEQUENCE [LARGE SCALE GENOMIC DNA]</scope>
    <source>
        <strain evidence="1 2">NL-1719</strain>
    </source>
</reference>
<proteinExistence type="predicted"/>
<protein>
    <submittedName>
        <fullName evidence="1">Uncharacterized protein</fullName>
    </submittedName>
</protein>